<evidence type="ECO:0000259" key="15">
    <source>
        <dbReference type="PROSITE" id="PS51762"/>
    </source>
</evidence>
<dbReference type="GO" id="GO:0005975">
    <property type="term" value="P:carbohydrate metabolic process"/>
    <property type="evidence" value="ECO:0007669"/>
    <property type="project" value="InterPro"/>
</dbReference>
<keyword evidence="8" id="KW-0472">Membrane</keyword>
<feature type="signal peptide" evidence="14">
    <location>
        <begin position="1"/>
        <end position="18"/>
    </location>
</feature>
<comment type="similarity">
    <text evidence="12">Belongs to the glycosyl hydrolase 16 family. CRH1 subfamily.</text>
</comment>
<dbReference type="SUPFAM" id="SSF49899">
    <property type="entry name" value="Concanavalin A-like lectins/glucanases"/>
    <property type="match status" value="1"/>
</dbReference>
<evidence type="ECO:0000256" key="1">
    <source>
        <dbReference type="ARBA" id="ARBA00000822"/>
    </source>
</evidence>
<dbReference type="EMBL" id="KB908833">
    <property type="protein sequence ID" value="EOA83343.1"/>
    <property type="molecule type" value="Genomic_DNA"/>
</dbReference>
<evidence type="ECO:0000256" key="8">
    <source>
        <dbReference type="ARBA" id="ARBA00023136"/>
    </source>
</evidence>
<keyword evidence="11" id="KW-0961">Cell wall biogenesis/degradation</keyword>
<protein>
    <recommendedName>
        <fullName evidence="3">chitinase</fullName>
        <ecNumber evidence="3">3.2.1.14</ecNumber>
    </recommendedName>
</protein>
<evidence type="ECO:0000256" key="10">
    <source>
        <dbReference type="ARBA" id="ARBA00023295"/>
    </source>
</evidence>
<dbReference type="InterPro" id="IPR013320">
    <property type="entry name" value="ConA-like_dom_sf"/>
</dbReference>
<reference evidence="16 17" key="1">
    <citation type="journal article" date="2012" name="PLoS Pathog.">
        <title>Diverse lifestyles and strategies of plant pathogenesis encoded in the genomes of eighteen Dothideomycetes fungi.</title>
        <authorList>
            <person name="Ohm R.A."/>
            <person name="Feau N."/>
            <person name="Henrissat B."/>
            <person name="Schoch C.L."/>
            <person name="Horwitz B.A."/>
            <person name="Barry K.W."/>
            <person name="Condon B.J."/>
            <person name="Copeland A.C."/>
            <person name="Dhillon B."/>
            <person name="Glaser F."/>
            <person name="Hesse C.N."/>
            <person name="Kosti I."/>
            <person name="LaButti K."/>
            <person name="Lindquist E.A."/>
            <person name="Lucas S."/>
            <person name="Salamov A.A."/>
            <person name="Bradshaw R.E."/>
            <person name="Ciuffetti L."/>
            <person name="Hamelin R.C."/>
            <person name="Kema G.H.J."/>
            <person name="Lawrence C."/>
            <person name="Scott J.A."/>
            <person name="Spatafora J.W."/>
            <person name="Turgeon B.G."/>
            <person name="de Wit P.J.G.M."/>
            <person name="Zhong S."/>
            <person name="Goodwin S.B."/>
            <person name="Grigoriev I.V."/>
        </authorList>
    </citation>
    <scope>NUCLEOTIDE SEQUENCE [LARGE SCALE GENOMIC DNA]</scope>
    <source>
        <strain evidence="17">28A</strain>
    </source>
</reference>
<evidence type="ECO:0000256" key="5">
    <source>
        <dbReference type="ARBA" id="ARBA00022679"/>
    </source>
</evidence>
<feature type="chain" id="PRO_5004353679" description="chitinase" evidence="14">
    <location>
        <begin position="19"/>
        <end position="426"/>
    </location>
</feature>
<keyword evidence="10" id="KW-0326">Glycosidase</keyword>
<dbReference type="GO" id="GO:0008843">
    <property type="term" value="F:endochitinase activity"/>
    <property type="evidence" value="ECO:0007669"/>
    <property type="project" value="UniProtKB-EC"/>
</dbReference>
<dbReference type="InterPro" id="IPR000757">
    <property type="entry name" value="Beta-glucanase-like"/>
</dbReference>
<dbReference type="OrthoDB" id="4781at2759"/>
<dbReference type="CDD" id="cd02183">
    <property type="entry name" value="GH16_fungal_CRH1_transglycosylase"/>
    <property type="match status" value="1"/>
</dbReference>
<keyword evidence="6 14" id="KW-0732">Signal</keyword>
<feature type="domain" description="GH16" evidence="15">
    <location>
        <begin position="4"/>
        <end position="246"/>
    </location>
</feature>
<evidence type="ECO:0000256" key="11">
    <source>
        <dbReference type="ARBA" id="ARBA00023316"/>
    </source>
</evidence>
<dbReference type="PANTHER" id="PTHR10963:SF27">
    <property type="entry name" value="GLYCOSIDASE-RELATED"/>
    <property type="match status" value="1"/>
</dbReference>
<dbReference type="RefSeq" id="XP_008029085.1">
    <property type="nucleotide sequence ID" value="XM_008030894.1"/>
</dbReference>
<evidence type="ECO:0000256" key="9">
    <source>
        <dbReference type="ARBA" id="ARBA00023180"/>
    </source>
</evidence>
<dbReference type="GO" id="GO:0009277">
    <property type="term" value="C:fungal-type cell wall"/>
    <property type="evidence" value="ECO:0007669"/>
    <property type="project" value="TreeGrafter"/>
</dbReference>
<keyword evidence="17" id="KW-1185">Reference proteome</keyword>
<dbReference type="GO" id="GO:0016757">
    <property type="term" value="F:glycosyltransferase activity"/>
    <property type="evidence" value="ECO:0007669"/>
    <property type="project" value="UniProtKB-KW"/>
</dbReference>
<gene>
    <name evidence="16" type="ORF">SETTUDRAFT_164766</name>
</gene>
<dbReference type="eggNOG" id="ENOG502QVQI">
    <property type="taxonomic scope" value="Eukaryota"/>
</dbReference>
<keyword evidence="9" id="KW-0325">Glycoprotein</keyword>
<evidence type="ECO:0000256" key="13">
    <source>
        <dbReference type="ARBA" id="ARBA00093308"/>
    </source>
</evidence>
<dbReference type="PANTHER" id="PTHR10963">
    <property type="entry name" value="GLYCOSYL HYDROLASE-RELATED"/>
    <property type="match status" value="1"/>
</dbReference>
<keyword evidence="7 16" id="KW-0378">Hydrolase</keyword>
<proteinExistence type="inferred from homology"/>
<reference evidence="16 17" key="2">
    <citation type="journal article" date="2013" name="PLoS Genet.">
        <title>Comparative genome structure, secondary metabolite, and effector coding capacity across Cochliobolus pathogens.</title>
        <authorList>
            <person name="Condon B.J."/>
            <person name="Leng Y."/>
            <person name="Wu D."/>
            <person name="Bushley K.E."/>
            <person name="Ohm R.A."/>
            <person name="Otillar R."/>
            <person name="Martin J."/>
            <person name="Schackwitz W."/>
            <person name="Grimwood J."/>
            <person name="MohdZainudin N."/>
            <person name="Xue C."/>
            <person name="Wang R."/>
            <person name="Manning V.A."/>
            <person name="Dhillon B."/>
            <person name="Tu Z.J."/>
            <person name="Steffenson B.J."/>
            <person name="Salamov A."/>
            <person name="Sun H."/>
            <person name="Lowry S."/>
            <person name="LaButti K."/>
            <person name="Han J."/>
            <person name="Copeland A."/>
            <person name="Lindquist E."/>
            <person name="Barry K."/>
            <person name="Schmutz J."/>
            <person name="Baker S.E."/>
            <person name="Ciuffetti L.M."/>
            <person name="Grigoriev I.V."/>
            <person name="Zhong S."/>
            <person name="Turgeon B.G."/>
        </authorList>
    </citation>
    <scope>NUCLEOTIDE SEQUENCE [LARGE SCALE GENOMIC DNA]</scope>
    <source>
        <strain evidence="17">28A</strain>
    </source>
</reference>
<comment type="subcellular location">
    <subcellularLocation>
        <location evidence="2">Membrane</location>
    </subcellularLocation>
</comment>
<dbReference type="Gene3D" id="2.60.120.200">
    <property type="match status" value="1"/>
</dbReference>
<keyword evidence="4" id="KW-0328">Glycosyltransferase</keyword>
<dbReference type="GO" id="GO:0016020">
    <property type="term" value="C:membrane"/>
    <property type="evidence" value="ECO:0007669"/>
    <property type="project" value="UniProtKB-SubCell"/>
</dbReference>
<dbReference type="EC" id="3.2.1.14" evidence="3"/>
<evidence type="ECO:0000256" key="12">
    <source>
        <dbReference type="ARBA" id="ARBA00038074"/>
    </source>
</evidence>
<comment type="catalytic activity">
    <reaction evidence="1">
        <text>Random endo-hydrolysis of N-acetyl-beta-D-glucosaminide (1-&gt;4)-beta-linkages in chitin and chitodextrins.</text>
        <dbReference type="EC" id="3.2.1.14"/>
    </reaction>
</comment>
<evidence type="ECO:0000256" key="4">
    <source>
        <dbReference type="ARBA" id="ARBA00022676"/>
    </source>
</evidence>
<evidence type="ECO:0000313" key="17">
    <source>
        <dbReference type="Proteomes" id="UP000016935"/>
    </source>
</evidence>
<evidence type="ECO:0000256" key="2">
    <source>
        <dbReference type="ARBA" id="ARBA00004370"/>
    </source>
</evidence>
<organism evidence="16 17">
    <name type="scientific">Exserohilum turcicum (strain 28A)</name>
    <name type="common">Northern leaf blight fungus</name>
    <name type="synonym">Setosphaeria turcica</name>
    <dbReference type="NCBI Taxonomy" id="671987"/>
    <lineage>
        <taxon>Eukaryota</taxon>
        <taxon>Fungi</taxon>
        <taxon>Dikarya</taxon>
        <taxon>Ascomycota</taxon>
        <taxon>Pezizomycotina</taxon>
        <taxon>Dothideomycetes</taxon>
        <taxon>Pleosporomycetidae</taxon>
        <taxon>Pleosporales</taxon>
        <taxon>Pleosporineae</taxon>
        <taxon>Pleosporaceae</taxon>
        <taxon>Exserohilum</taxon>
    </lineage>
</organism>
<evidence type="ECO:0000256" key="14">
    <source>
        <dbReference type="SAM" id="SignalP"/>
    </source>
</evidence>
<dbReference type="GeneID" id="19399230"/>
<name>R0JQ83_EXST2</name>
<evidence type="ECO:0000256" key="7">
    <source>
        <dbReference type="ARBA" id="ARBA00022801"/>
    </source>
</evidence>
<dbReference type="PROSITE" id="PS51762">
    <property type="entry name" value="GH16_2"/>
    <property type="match status" value="1"/>
</dbReference>
<evidence type="ECO:0000256" key="6">
    <source>
        <dbReference type="ARBA" id="ARBA00022729"/>
    </source>
</evidence>
<dbReference type="GO" id="GO:0031505">
    <property type="term" value="P:fungal-type cell wall organization"/>
    <property type="evidence" value="ECO:0007669"/>
    <property type="project" value="TreeGrafter"/>
</dbReference>
<dbReference type="STRING" id="671987.R0JQ83"/>
<sequence>MRFSTYTTASVLATLATAQTFTDCNPMEKTCPNDPAMPQTWETDFTAGKDAVKGWKQTAGSLTYGPDGAQFTIAKKGDAPTIGSLGYFHFGYVEVVMKAAPGVGIVSSIVLESNDLDEVDWEWIGGVDSRVQQNYFGKGNTTTFDRMIEADAANNQKDFHKYALNWTAESLTWIIDDKPTRTLKFADANGGKTYPQTPCNVRLGNWAGGDSDNEGTRQWAGGNVTYANAPFTMTVKSVKVTNYSPGKEYQWTDKSGTFQSIKVVDAGNKQGAAVNSAPMNATAPGTSNNNIGTGVDTPGVSGVAGNGTNKATPCACGTAYVTVTGAPPAITNAPPATFTTAYPAIPPQSMKSINPKSSASFATTGLAIDTRSAPGVIVPSAPTGAIPQPVTNGTASAKPPQFTGAASHVKAGGIFGAVAGAVLLAL</sequence>
<dbReference type="InterPro" id="IPR050546">
    <property type="entry name" value="Glycosyl_Hydrlase_16"/>
</dbReference>
<dbReference type="HOGENOM" id="CLU_027506_3_2_1"/>
<evidence type="ECO:0000313" key="16">
    <source>
        <dbReference type="EMBL" id="EOA83343.1"/>
    </source>
</evidence>
<dbReference type="FunFam" id="2.60.120.200:FF:000152">
    <property type="entry name" value="Cell wall glucanase"/>
    <property type="match status" value="1"/>
</dbReference>
<dbReference type="AlphaFoldDB" id="R0JQ83"/>
<accession>R0JQ83</accession>
<dbReference type="Proteomes" id="UP000016935">
    <property type="component" value="Unassembled WGS sequence"/>
</dbReference>
<evidence type="ECO:0000256" key="3">
    <source>
        <dbReference type="ARBA" id="ARBA00012729"/>
    </source>
</evidence>
<comment type="function">
    <text evidence="13">Dual chitinase/transglycosylase that plays a role in cell wall architecture. Chitinase and transglycosylase activities are coupled. Required for the polysaccharide cross-linking at the septa and the cell wall. More specifically, transfers chitin to 1,6-beta-glucan in the cell wall.</text>
</comment>
<keyword evidence="5" id="KW-0808">Transferase</keyword>
<dbReference type="Pfam" id="PF00722">
    <property type="entry name" value="Glyco_hydro_16"/>
    <property type="match status" value="1"/>
</dbReference>